<evidence type="ECO:0000313" key="3">
    <source>
        <dbReference type="Proteomes" id="UP000317421"/>
    </source>
</evidence>
<protein>
    <recommendedName>
        <fullName evidence="4">Autotransporter-associated beta strand repeat protein</fullName>
    </recommendedName>
</protein>
<keyword evidence="1" id="KW-0732">Signal</keyword>
<evidence type="ECO:0000313" key="2">
    <source>
        <dbReference type="EMBL" id="TWT95284.1"/>
    </source>
</evidence>
<evidence type="ECO:0000256" key="1">
    <source>
        <dbReference type="SAM" id="SignalP"/>
    </source>
</evidence>
<accession>A0A5C6A5R5</accession>
<dbReference type="EMBL" id="SJPR01000005">
    <property type="protein sequence ID" value="TWT95284.1"/>
    <property type="molecule type" value="Genomic_DNA"/>
</dbReference>
<dbReference type="Gene3D" id="1.10.1330.10">
    <property type="entry name" value="Dockerin domain"/>
    <property type="match status" value="1"/>
</dbReference>
<dbReference type="SUPFAM" id="SSF63446">
    <property type="entry name" value="Type I dockerin domain"/>
    <property type="match status" value="1"/>
</dbReference>
<dbReference type="InterPro" id="IPR036439">
    <property type="entry name" value="Dockerin_dom_sf"/>
</dbReference>
<dbReference type="InterPro" id="IPR013424">
    <property type="entry name" value="Ice-binding_C"/>
</dbReference>
<evidence type="ECO:0008006" key="4">
    <source>
        <dbReference type="Google" id="ProtNLM"/>
    </source>
</evidence>
<dbReference type="GO" id="GO:0000272">
    <property type="term" value="P:polysaccharide catabolic process"/>
    <property type="evidence" value="ECO:0007669"/>
    <property type="project" value="InterPro"/>
</dbReference>
<dbReference type="OrthoDB" id="9817832at2"/>
<name>A0A5C6A5R5_9BACT</name>
<reference evidence="2 3" key="1">
    <citation type="submission" date="2019-02" db="EMBL/GenBank/DDBJ databases">
        <title>Deep-cultivation of Planctomycetes and their phenomic and genomic characterization uncovers novel biology.</title>
        <authorList>
            <person name="Wiegand S."/>
            <person name="Jogler M."/>
            <person name="Boedeker C."/>
            <person name="Pinto D."/>
            <person name="Vollmers J."/>
            <person name="Rivas-Marin E."/>
            <person name="Kohn T."/>
            <person name="Peeters S.H."/>
            <person name="Heuer A."/>
            <person name="Rast P."/>
            <person name="Oberbeckmann S."/>
            <person name="Bunk B."/>
            <person name="Jeske O."/>
            <person name="Meyerdierks A."/>
            <person name="Storesund J.E."/>
            <person name="Kallscheuer N."/>
            <person name="Luecker S."/>
            <person name="Lage O.M."/>
            <person name="Pohl T."/>
            <person name="Merkel B.J."/>
            <person name="Hornburger P."/>
            <person name="Mueller R.-W."/>
            <person name="Bruemmer F."/>
            <person name="Labrenz M."/>
            <person name="Spormann A.M."/>
            <person name="Op Den Camp H."/>
            <person name="Overmann J."/>
            <person name="Amann R."/>
            <person name="Jetten M.S.M."/>
            <person name="Mascher T."/>
            <person name="Medema M.H."/>
            <person name="Devos D.P."/>
            <person name="Kaster A.-K."/>
            <person name="Ovreas L."/>
            <person name="Rohde M."/>
            <person name="Galperin M.Y."/>
            <person name="Jogler C."/>
        </authorList>
    </citation>
    <scope>NUCLEOTIDE SEQUENCE [LARGE SCALE GENOMIC DNA]</scope>
    <source>
        <strain evidence="2 3">Pla108</strain>
    </source>
</reference>
<dbReference type="NCBIfam" id="TIGR02595">
    <property type="entry name" value="PEP_CTERM"/>
    <property type="match status" value="1"/>
</dbReference>
<dbReference type="AlphaFoldDB" id="A0A5C6A5R5"/>
<sequence length="1014" mass="105204" precursor="true">MNIFRHFLALGIGCGATAALATNADWLAPVSGEWAAADNWSSPNFPDNGSPSFSSKYDVTIGAVGGPYVVTLSKAGDSPVGSGRYIDVDSVVIDSHDATLKVVQDSTLTAYNGLHVATGTLLLDDGGKLYKTRLSASPEGVIVTGPTRGVTLQDVTLATDLTAGGTLVVSSDLILENSAISFAAGAFYAGAELGGVGEWRLVSGKPESSGFNYDVLYYESLGYELTIGPDVTVRSMGESVRLLNQYYDWDTGGVVVNEGTILAETADGWFYVEGFRNEGLIRVSGGDSFSASFNGAVGDVELGAGGKLTLTGAPHFNRPLVVGDGAEVWLLPETSATTAAPLKLQPGGELWITPEGIVPVDSTGGAVFLRTYLGRNTYTASELTTLPITGAASVAFSSAGIDLEGGVLDPTVLPSNFEFNPAWIENGTLTGAALPATTSKQTLRNASLDVAATLDAGRILRLEQQSALLQPTVLDGGRLELDDSWTNTGGIVVNSGELQIETPGTASGAIQMNGGRLVLQHSTTFATLQGMFTGTPEAIDIGRSTGSAPRGYLDLEGQTLDLNAWPNTQWTLHSGRIENGSIVGTHEGRPFGLKTWGSLSNVDLDGVKLTGGNLGAGVFNSIWATGSVSTSGTLIDSRVDGNLSGGTVRGVLQIGGSITGSVTFDAGSSIVGTTTLGGGTGRFISDRYTFLDAAYTLPSSVSLVSSTRYNSNSTVNANALTVEGAISVGYPEFQQDAWTDSITFNVTSLETRGGTTITEDGRLYVVGGPWTNSGVIQIAGGEIEAESLLVEGAGSIEGWGDVTGDVTIEGRLTTQNADNQFRVTGSLTLGDDAVTEVTLGAVARHHAVPSWLRVAGEAVVGGDLSLTLSPAFLAEAFEVGDLFAIASATSVSGVFDSVAWDLPWIDLAPVYWNDTVLVQVTGLSGVPSLRGDGNGDGVVNAADYTLWRDHEGEDVPWFTLGDFDGSGHVDQSDHAVWAAAYGSVAETSISVPEPSTTASLLFASTVVIVRRRVG</sequence>
<dbReference type="RefSeq" id="WP_146446135.1">
    <property type="nucleotide sequence ID" value="NZ_SJPR01000005.1"/>
</dbReference>
<comment type="caution">
    <text evidence="2">The sequence shown here is derived from an EMBL/GenBank/DDBJ whole genome shotgun (WGS) entry which is preliminary data.</text>
</comment>
<keyword evidence="3" id="KW-1185">Reference proteome</keyword>
<gene>
    <name evidence="2" type="ORF">Pla108_34290</name>
</gene>
<proteinExistence type="predicted"/>
<dbReference type="Proteomes" id="UP000317421">
    <property type="component" value="Unassembled WGS sequence"/>
</dbReference>
<organism evidence="2 3">
    <name type="scientific">Botrimarina colliarenosi</name>
    <dbReference type="NCBI Taxonomy" id="2528001"/>
    <lineage>
        <taxon>Bacteria</taxon>
        <taxon>Pseudomonadati</taxon>
        <taxon>Planctomycetota</taxon>
        <taxon>Planctomycetia</taxon>
        <taxon>Pirellulales</taxon>
        <taxon>Lacipirellulaceae</taxon>
        <taxon>Botrimarina</taxon>
    </lineage>
</organism>
<dbReference type="InterPro" id="IPR018247">
    <property type="entry name" value="EF_Hand_1_Ca_BS"/>
</dbReference>
<feature type="chain" id="PRO_5022840777" description="Autotransporter-associated beta strand repeat protein" evidence="1">
    <location>
        <begin position="22"/>
        <end position="1014"/>
    </location>
</feature>
<dbReference type="PROSITE" id="PS00018">
    <property type="entry name" value="EF_HAND_1"/>
    <property type="match status" value="1"/>
</dbReference>
<feature type="signal peptide" evidence="1">
    <location>
        <begin position="1"/>
        <end position="21"/>
    </location>
</feature>